<accession>A0ACA9LHP2</accession>
<evidence type="ECO:0000313" key="1">
    <source>
        <dbReference type="EMBL" id="CAG8531453.1"/>
    </source>
</evidence>
<reference evidence="1" key="1">
    <citation type="submission" date="2021-06" db="EMBL/GenBank/DDBJ databases">
        <authorList>
            <person name="Kallberg Y."/>
            <person name="Tangrot J."/>
            <person name="Rosling A."/>
        </authorList>
    </citation>
    <scope>NUCLEOTIDE SEQUENCE</scope>
    <source>
        <strain evidence="1">CL356</strain>
    </source>
</reference>
<keyword evidence="2" id="KW-1185">Reference proteome</keyword>
<dbReference type="Proteomes" id="UP000789525">
    <property type="component" value="Unassembled WGS sequence"/>
</dbReference>
<comment type="caution">
    <text evidence="1">The sequence shown here is derived from an EMBL/GenBank/DDBJ whole genome shotgun (WGS) entry which is preliminary data.</text>
</comment>
<name>A0ACA9LHP2_9GLOM</name>
<proteinExistence type="predicted"/>
<protein>
    <submittedName>
        <fullName evidence="1">5250_t:CDS:1</fullName>
    </submittedName>
</protein>
<feature type="non-terminal residue" evidence="1">
    <location>
        <position position="171"/>
    </location>
</feature>
<dbReference type="EMBL" id="CAJVPT010006489">
    <property type="protein sequence ID" value="CAG8531453.1"/>
    <property type="molecule type" value="Genomic_DNA"/>
</dbReference>
<organism evidence="1 2">
    <name type="scientific">Acaulospora colombiana</name>
    <dbReference type="NCBI Taxonomy" id="27376"/>
    <lineage>
        <taxon>Eukaryota</taxon>
        <taxon>Fungi</taxon>
        <taxon>Fungi incertae sedis</taxon>
        <taxon>Mucoromycota</taxon>
        <taxon>Glomeromycotina</taxon>
        <taxon>Glomeromycetes</taxon>
        <taxon>Diversisporales</taxon>
        <taxon>Acaulosporaceae</taxon>
        <taxon>Acaulospora</taxon>
    </lineage>
</organism>
<evidence type="ECO:0000313" key="2">
    <source>
        <dbReference type="Proteomes" id="UP000789525"/>
    </source>
</evidence>
<sequence>MVFEESAVEVPEALAVSVVELDPLSLTESTHFYKYSFGTWKAIRSSRFLHRTTQKSTPESETIIKARPFSRSLPPIVPTLPKLFSEETKEAVNRLRGQLRYYAVIEIRSQKFLVTKNDLVIAHRLRDVNVGDELKLNRVLELGSKDYTVKGQPLVSESFYNIKATVIEQPK</sequence>
<gene>
    <name evidence="1" type="ORF">ACOLOM_LOCUS4090</name>
</gene>